<evidence type="ECO:0000256" key="3">
    <source>
        <dbReference type="ARBA" id="ARBA00001522"/>
    </source>
</evidence>
<dbReference type="GO" id="GO:0009236">
    <property type="term" value="P:cobalamin biosynthetic process"/>
    <property type="evidence" value="ECO:0007669"/>
    <property type="project" value="UniProtKB-KW"/>
</dbReference>
<comment type="catalytic activity">
    <reaction evidence="3">
        <text>adenosylcob(III)inamide + GTP = adenosylcob(III)inamide phosphate + GDP + H(+)</text>
        <dbReference type="Rhea" id="RHEA:15765"/>
        <dbReference type="ChEBI" id="CHEBI:2480"/>
        <dbReference type="ChEBI" id="CHEBI:15378"/>
        <dbReference type="ChEBI" id="CHEBI:37565"/>
        <dbReference type="ChEBI" id="CHEBI:58189"/>
        <dbReference type="ChEBI" id="CHEBI:58502"/>
        <dbReference type="EC" id="2.7.1.156"/>
    </reaction>
</comment>
<accession>A0A1J5T2Y9</accession>
<keyword evidence="10" id="KW-0169">Cobalamin biosynthesis</keyword>
<comment type="pathway">
    <text evidence="5">Cofactor biosynthesis; adenosylcobalamin biosynthesis; adenosylcobalamin from cob(II)yrinate a,c-diamide: step 6/7.</text>
</comment>
<dbReference type="EMBL" id="MLJW01000033">
    <property type="protein sequence ID" value="OIR08212.1"/>
    <property type="molecule type" value="Genomic_DNA"/>
</dbReference>
<evidence type="ECO:0000256" key="5">
    <source>
        <dbReference type="ARBA" id="ARBA00004692"/>
    </source>
</evidence>
<reference evidence="18" key="1">
    <citation type="submission" date="2016-10" db="EMBL/GenBank/DDBJ databases">
        <title>Sequence of Gallionella enrichment culture.</title>
        <authorList>
            <person name="Poehlein A."/>
            <person name="Muehling M."/>
            <person name="Daniel R."/>
        </authorList>
    </citation>
    <scope>NUCLEOTIDE SEQUENCE</scope>
</reference>
<dbReference type="CDD" id="cd00544">
    <property type="entry name" value="CobU"/>
    <property type="match status" value="1"/>
</dbReference>
<gene>
    <name evidence="18" type="primary">cobP_3</name>
    <name evidence="18" type="ORF">GALL_97150</name>
</gene>
<keyword evidence="14" id="KW-0067">ATP-binding</keyword>
<name>A0A1J5T2Y9_9ZZZZ</name>
<evidence type="ECO:0000256" key="1">
    <source>
        <dbReference type="ARBA" id="ARBA00000312"/>
    </source>
</evidence>
<evidence type="ECO:0000256" key="2">
    <source>
        <dbReference type="ARBA" id="ARBA00000711"/>
    </source>
</evidence>
<comment type="catalytic activity">
    <reaction evidence="1">
        <text>adenosylcob(III)inamide + ATP = adenosylcob(III)inamide phosphate + ADP + H(+)</text>
        <dbReference type="Rhea" id="RHEA:15769"/>
        <dbReference type="ChEBI" id="CHEBI:2480"/>
        <dbReference type="ChEBI" id="CHEBI:15378"/>
        <dbReference type="ChEBI" id="CHEBI:30616"/>
        <dbReference type="ChEBI" id="CHEBI:58502"/>
        <dbReference type="ChEBI" id="CHEBI:456216"/>
        <dbReference type="EC" id="2.7.1.156"/>
    </reaction>
</comment>
<dbReference type="InterPro" id="IPR027417">
    <property type="entry name" value="P-loop_NTPase"/>
</dbReference>
<keyword evidence="15" id="KW-0342">GTP-binding</keyword>
<dbReference type="Gene3D" id="3.40.50.300">
    <property type="entry name" value="P-loop containing nucleotide triphosphate hydrolases"/>
    <property type="match status" value="1"/>
</dbReference>
<dbReference type="InterPro" id="IPR003203">
    <property type="entry name" value="CobU/CobP"/>
</dbReference>
<organism evidence="18">
    <name type="scientific">mine drainage metagenome</name>
    <dbReference type="NCBI Taxonomy" id="410659"/>
    <lineage>
        <taxon>unclassified sequences</taxon>
        <taxon>metagenomes</taxon>
        <taxon>ecological metagenomes</taxon>
    </lineage>
</organism>
<dbReference type="GO" id="GO:0005524">
    <property type="term" value="F:ATP binding"/>
    <property type="evidence" value="ECO:0007669"/>
    <property type="project" value="UniProtKB-KW"/>
</dbReference>
<dbReference type="Pfam" id="PF02283">
    <property type="entry name" value="CobU"/>
    <property type="match status" value="1"/>
</dbReference>
<dbReference type="EC" id="2.7.1.156" evidence="8"/>
<evidence type="ECO:0000256" key="17">
    <source>
        <dbReference type="ARBA" id="ARBA00030571"/>
    </source>
</evidence>
<sequence>MSGLIFLTGPVRSGKSRRAVELARAWGSDVVFVATYRPPARSDAEMDERVRRHRAERPAWRTLEAPEDIAGELARLDPPPSGVVIDCLTLWTSDRFACTDEEILAAWDDQLAFLSTAPWPVVVVSNEIGWAPVPADPALRRFRDLVGTLGQRTAAAAHEAWLLVAGCPVRLK</sequence>
<comment type="function">
    <text evidence="4">Catalyzes ATP-dependent phosphorylation of adenosylcobinamide and addition of GMP to adenosylcobinamide phosphate.</text>
</comment>
<evidence type="ECO:0000256" key="14">
    <source>
        <dbReference type="ARBA" id="ARBA00022840"/>
    </source>
</evidence>
<protein>
    <recommendedName>
        <fullName evidence="16">Adenosylcobinamide kinase</fullName>
        <ecNumber evidence="8">2.7.1.156</ecNumber>
        <ecNumber evidence="9">2.7.7.62</ecNumber>
    </recommendedName>
    <alternativeName>
        <fullName evidence="17">Adenosylcobinamide-phosphate guanylyltransferase</fullName>
    </alternativeName>
</protein>
<comment type="catalytic activity">
    <reaction evidence="2">
        <text>adenosylcob(III)inamide phosphate + GTP + H(+) = adenosylcob(III)inamide-GDP + diphosphate</text>
        <dbReference type="Rhea" id="RHEA:22712"/>
        <dbReference type="ChEBI" id="CHEBI:15378"/>
        <dbReference type="ChEBI" id="CHEBI:33019"/>
        <dbReference type="ChEBI" id="CHEBI:37565"/>
        <dbReference type="ChEBI" id="CHEBI:58502"/>
        <dbReference type="ChEBI" id="CHEBI:60487"/>
        <dbReference type="EC" id="2.7.7.62"/>
    </reaction>
</comment>
<evidence type="ECO:0000256" key="4">
    <source>
        <dbReference type="ARBA" id="ARBA00003889"/>
    </source>
</evidence>
<proteinExistence type="inferred from homology"/>
<evidence type="ECO:0000256" key="13">
    <source>
        <dbReference type="ARBA" id="ARBA00022777"/>
    </source>
</evidence>
<dbReference type="PIRSF" id="PIRSF006135">
    <property type="entry name" value="CobU"/>
    <property type="match status" value="1"/>
</dbReference>
<evidence type="ECO:0000256" key="16">
    <source>
        <dbReference type="ARBA" id="ARBA00029570"/>
    </source>
</evidence>
<evidence type="ECO:0000256" key="15">
    <source>
        <dbReference type="ARBA" id="ARBA00023134"/>
    </source>
</evidence>
<dbReference type="GO" id="GO:0008820">
    <property type="term" value="F:cobinamide phosphate guanylyltransferase activity"/>
    <property type="evidence" value="ECO:0007669"/>
    <property type="project" value="UniProtKB-EC"/>
</dbReference>
<evidence type="ECO:0000256" key="11">
    <source>
        <dbReference type="ARBA" id="ARBA00022679"/>
    </source>
</evidence>
<comment type="pathway">
    <text evidence="6">Cofactor biosynthesis; adenosylcobalamin biosynthesis; adenosylcobalamin from cob(II)yrinate a,c-diamide: step 5/7.</text>
</comment>
<dbReference type="GO" id="GO:0005525">
    <property type="term" value="F:GTP binding"/>
    <property type="evidence" value="ECO:0007669"/>
    <property type="project" value="UniProtKB-KW"/>
</dbReference>
<dbReference type="PANTHER" id="PTHR34848:SF1">
    <property type="entry name" value="BIFUNCTIONAL ADENOSYLCOBALAMIN BIOSYNTHESIS PROTEIN COBU"/>
    <property type="match status" value="1"/>
</dbReference>
<evidence type="ECO:0000256" key="9">
    <source>
        <dbReference type="ARBA" id="ARBA00012523"/>
    </source>
</evidence>
<keyword evidence="11 18" id="KW-0808">Transferase</keyword>
<comment type="similarity">
    <text evidence="7">Belongs to the CobU/CobP family.</text>
</comment>
<dbReference type="AlphaFoldDB" id="A0A1J5T2Y9"/>
<comment type="caution">
    <text evidence="18">The sequence shown here is derived from an EMBL/GenBank/DDBJ whole genome shotgun (WGS) entry which is preliminary data.</text>
</comment>
<evidence type="ECO:0000256" key="10">
    <source>
        <dbReference type="ARBA" id="ARBA00022573"/>
    </source>
</evidence>
<evidence type="ECO:0000256" key="12">
    <source>
        <dbReference type="ARBA" id="ARBA00022741"/>
    </source>
</evidence>
<dbReference type="GO" id="GO:0043752">
    <property type="term" value="F:adenosylcobinamide kinase activity"/>
    <property type="evidence" value="ECO:0007669"/>
    <property type="project" value="UniProtKB-EC"/>
</dbReference>
<evidence type="ECO:0000256" key="6">
    <source>
        <dbReference type="ARBA" id="ARBA00005159"/>
    </source>
</evidence>
<dbReference type="SUPFAM" id="SSF52540">
    <property type="entry name" value="P-loop containing nucleoside triphosphate hydrolases"/>
    <property type="match status" value="1"/>
</dbReference>
<keyword evidence="18" id="KW-0548">Nucleotidyltransferase</keyword>
<dbReference type="PANTHER" id="PTHR34848">
    <property type="match status" value="1"/>
</dbReference>
<evidence type="ECO:0000256" key="8">
    <source>
        <dbReference type="ARBA" id="ARBA00012016"/>
    </source>
</evidence>
<evidence type="ECO:0000256" key="7">
    <source>
        <dbReference type="ARBA" id="ARBA00007490"/>
    </source>
</evidence>
<keyword evidence="13" id="KW-0418">Kinase</keyword>
<evidence type="ECO:0000313" key="18">
    <source>
        <dbReference type="EMBL" id="OIR08212.1"/>
    </source>
</evidence>
<dbReference type="EC" id="2.7.7.62" evidence="9"/>
<keyword evidence="12" id="KW-0547">Nucleotide-binding</keyword>